<evidence type="ECO:0000313" key="5">
    <source>
        <dbReference type="EMBL" id="TWI46322.1"/>
    </source>
</evidence>
<organism evidence="5 6">
    <name type="scientific">Pseudomonas duriflava</name>
    <dbReference type="NCBI Taxonomy" id="459528"/>
    <lineage>
        <taxon>Bacteria</taxon>
        <taxon>Pseudomonadati</taxon>
        <taxon>Pseudomonadota</taxon>
        <taxon>Gammaproteobacteria</taxon>
        <taxon>Pseudomonadales</taxon>
        <taxon>Pseudomonadaceae</taxon>
        <taxon>Pseudomonas</taxon>
    </lineage>
</organism>
<dbReference type="GO" id="GO:0008124">
    <property type="term" value="F:4-alpha-hydroxytetrahydrobiopterin dehydratase activity"/>
    <property type="evidence" value="ECO:0007669"/>
    <property type="project" value="UniProtKB-UniRule"/>
</dbReference>
<dbReference type="Pfam" id="PF01329">
    <property type="entry name" value="Pterin_4a"/>
    <property type="match status" value="1"/>
</dbReference>
<evidence type="ECO:0000256" key="3">
    <source>
        <dbReference type="ARBA" id="ARBA00023239"/>
    </source>
</evidence>
<comment type="caution">
    <text evidence="5">The sequence shown here is derived from an EMBL/GenBank/DDBJ whole genome shotgun (WGS) entry which is preliminary data.</text>
</comment>
<dbReference type="HAMAP" id="MF_00434">
    <property type="entry name" value="Pterin_4_alpha"/>
    <property type="match status" value="1"/>
</dbReference>
<evidence type="ECO:0000313" key="6">
    <source>
        <dbReference type="Proteomes" id="UP000316905"/>
    </source>
</evidence>
<dbReference type="CDD" id="cd00913">
    <property type="entry name" value="PCD_DCoH_subfamily_a"/>
    <property type="match status" value="1"/>
</dbReference>
<evidence type="ECO:0000256" key="2">
    <source>
        <dbReference type="ARBA" id="ARBA00006472"/>
    </source>
</evidence>
<dbReference type="Gene3D" id="3.30.1360.20">
    <property type="entry name" value="Transcriptional coactivator/pterin dehydratase"/>
    <property type="match status" value="1"/>
</dbReference>
<dbReference type="EMBL" id="VLKY01000031">
    <property type="protein sequence ID" value="TWI46322.1"/>
    <property type="molecule type" value="Genomic_DNA"/>
</dbReference>
<gene>
    <name evidence="5" type="ORF">IQ22_04512</name>
</gene>
<dbReference type="InterPro" id="IPR050376">
    <property type="entry name" value="Pterin-4-alpha-carb_dehyd"/>
</dbReference>
<dbReference type="PANTHER" id="PTHR42805">
    <property type="entry name" value="PTERIN-4-ALPHA-CARBINOLAMINE DEHYDRATASE-RELATED"/>
    <property type="match status" value="1"/>
</dbReference>
<dbReference type="InterPro" id="IPR001533">
    <property type="entry name" value="Pterin_deHydtase"/>
</dbReference>
<dbReference type="InterPro" id="IPR036428">
    <property type="entry name" value="PCD_sf"/>
</dbReference>
<evidence type="ECO:0000256" key="4">
    <source>
        <dbReference type="HAMAP-Rule" id="MF_00434"/>
    </source>
</evidence>
<reference evidence="5 6" key="1">
    <citation type="journal article" date="2015" name="Stand. Genomic Sci.">
        <title>Genomic Encyclopedia of Bacterial and Archaeal Type Strains, Phase III: the genomes of soil and plant-associated and newly described type strains.</title>
        <authorList>
            <person name="Whitman W.B."/>
            <person name="Woyke T."/>
            <person name="Klenk H.P."/>
            <person name="Zhou Y."/>
            <person name="Lilburn T.G."/>
            <person name="Beck B.J."/>
            <person name="De Vos P."/>
            <person name="Vandamme P."/>
            <person name="Eisen J.A."/>
            <person name="Garrity G."/>
            <person name="Hugenholtz P."/>
            <person name="Kyrpides N.C."/>
        </authorList>
    </citation>
    <scope>NUCLEOTIDE SEQUENCE [LARGE SCALE GENOMIC DNA]</scope>
    <source>
        <strain evidence="5 6">CGMCC 1.6858</strain>
    </source>
</reference>
<dbReference type="OrthoDB" id="5294615at2"/>
<dbReference type="Proteomes" id="UP000316905">
    <property type="component" value="Unassembled WGS sequence"/>
</dbReference>
<protein>
    <recommendedName>
        <fullName evidence="4">Putative pterin-4-alpha-carbinolamine dehydratase</fullName>
        <shortName evidence="4">PHS</shortName>
        <ecNumber evidence="4">4.2.1.96</ecNumber>
    </recommendedName>
    <alternativeName>
        <fullName evidence="4">4-alpha-hydroxy-tetrahydropterin dehydratase</fullName>
    </alternativeName>
    <alternativeName>
        <fullName evidence="4">Pterin carbinolamine dehydratase</fullName>
        <shortName evidence="4">PCD</shortName>
    </alternativeName>
</protein>
<sequence length="118" mass="13187">MKALTQTHCEACSANAPKVSDEELAELILEIPDWNIEIRDGIMQLERTFLFKNFRHALAFTSAVGAIAEEEGHHPGLLTEWGKVTVTWWSHSIKGLHRNDFIMAARTDTVAASAEGRK</sequence>
<dbReference type="EC" id="4.2.1.96" evidence="4"/>
<accession>A0A562PPF0</accession>
<dbReference type="AlphaFoldDB" id="A0A562PPF0"/>
<dbReference type="RefSeq" id="WP_145145959.1">
    <property type="nucleotide sequence ID" value="NZ_VLKY01000031.1"/>
</dbReference>
<evidence type="ECO:0000256" key="1">
    <source>
        <dbReference type="ARBA" id="ARBA00001554"/>
    </source>
</evidence>
<comment type="catalytic activity">
    <reaction evidence="1 4">
        <text>(4aS,6R)-4a-hydroxy-L-erythro-5,6,7,8-tetrahydrobiopterin = (6R)-L-erythro-6,7-dihydrobiopterin + H2O</text>
        <dbReference type="Rhea" id="RHEA:11920"/>
        <dbReference type="ChEBI" id="CHEBI:15377"/>
        <dbReference type="ChEBI" id="CHEBI:15642"/>
        <dbReference type="ChEBI" id="CHEBI:43120"/>
        <dbReference type="EC" id="4.2.1.96"/>
    </reaction>
</comment>
<dbReference type="SUPFAM" id="SSF55248">
    <property type="entry name" value="PCD-like"/>
    <property type="match status" value="1"/>
</dbReference>
<comment type="similarity">
    <text evidence="2 4">Belongs to the pterin-4-alpha-carbinolamine dehydratase family.</text>
</comment>
<dbReference type="PANTHER" id="PTHR42805:SF1">
    <property type="entry name" value="PTERIN-4-ALPHA-CARBINOLAMINE DEHYDRATASE-RELATED"/>
    <property type="match status" value="1"/>
</dbReference>
<dbReference type="NCBIfam" id="NF002016">
    <property type="entry name" value="PRK00823.1-1"/>
    <property type="match status" value="1"/>
</dbReference>
<proteinExistence type="inferred from homology"/>
<keyword evidence="3 4" id="KW-0456">Lyase</keyword>
<name>A0A562PPF0_9PSED</name>
<dbReference type="GO" id="GO:0006729">
    <property type="term" value="P:tetrahydrobiopterin biosynthetic process"/>
    <property type="evidence" value="ECO:0007669"/>
    <property type="project" value="InterPro"/>
</dbReference>
<keyword evidence="6" id="KW-1185">Reference proteome</keyword>